<dbReference type="AlphaFoldDB" id="M2QP17"/>
<protein>
    <recommendedName>
        <fullName evidence="3">HIT-type domain-containing protein</fullName>
    </recommendedName>
</protein>
<dbReference type="PANTHER" id="PTHR15555">
    <property type="entry name" value="ZINC FINGER HIT DOMAIN CONTAINING PROTEIN 2 PROTEIN FON -RELATED"/>
    <property type="match status" value="1"/>
</dbReference>
<dbReference type="Proteomes" id="UP000016930">
    <property type="component" value="Unassembled WGS sequence"/>
</dbReference>
<dbReference type="CDD" id="cd23024">
    <property type="entry name" value="zf-HIT_ZNHIT2-3"/>
    <property type="match status" value="1"/>
</dbReference>
<feature type="compositionally biased region" description="Polar residues" evidence="2">
    <location>
        <begin position="430"/>
        <end position="439"/>
    </location>
</feature>
<feature type="region of interest" description="Disordered" evidence="2">
    <location>
        <begin position="183"/>
        <end position="210"/>
    </location>
</feature>
<reference evidence="4 5" key="1">
    <citation type="journal article" date="2012" name="Proc. Natl. Acad. Sci. U.S.A.">
        <title>Comparative genomics of Ceriporiopsis subvermispora and Phanerochaete chrysosporium provide insight into selective ligninolysis.</title>
        <authorList>
            <person name="Fernandez-Fueyo E."/>
            <person name="Ruiz-Duenas F.J."/>
            <person name="Ferreira P."/>
            <person name="Floudas D."/>
            <person name="Hibbett D.S."/>
            <person name="Canessa P."/>
            <person name="Larrondo L.F."/>
            <person name="James T.Y."/>
            <person name="Seelenfreund D."/>
            <person name="Lobos S."/>
            <person name="Polanco R."/>
            <person name="Tello M."/>
            <person name="Honda Y."/>
            <person name="Watanabe T."/>
            <person name="Watanabe T."/>
            <person name="Ryu J.S."/>
            <person name="Kubicek C.P."/>
            <person name="Schmoll M."/>
            <person name="Gaskell J."/>
            <person name="Hammel K.E."/>
            <person name="St John F.J."/>
            <person name="Vanden Wymelenberg A."/>
            <person name="Sabat G."/>
            <person name="Splinter BonDurant S."/>
            <person name="Syed K."/>
            <person name="Yadav J.S."/>
            <person name="Doddapaneni H."/>
            <person name="Subramanian V."/>
            <person name="Lavin J.L."/>
            <person name="Oguiza J.A."/>
            <person name="Perez G."/>
            <person name="Pisabarro A.G."/>
            <person name="Ramirez L."/>
            <person name="Santoyo F."/>
            <person name="Master E."/>
            <person name="Coutinho P.M."/>
            <person name="Henrissat B."/>
            <person name="Lombard V."/>
            <person name="Magnuson J.K."/>
            <person name="Kuees U."/>
            <person name="Hori C."/>
            <person name="Igarashi K."/>
            <person name="Samejima M."/>
            <person name="Held B.W."/>
            <person name="Barry K.W."/>
            <person name="LaButti K.M."/>
            <person name="Lapidus A."/>
            <person name="Lindquist E.A."/>
            <person name="Lucas S.M."/>
            <person name="Riley R."/>
            <person name="Salamov A.A."/>
            <person name="Hoffmeister D."/>
            <person name="Schwenk D."/>
            <person name="Hadar Y."/>
            <person name="Yarden O."/>
            <person name="de Vries R.P."/>
            <person name="Wiebenga A."/>
            <person name="Stenlid J."/>
            <person name="Eastwood D."/>
            <person name="Grigoriev I.V."/>
            <person name="Berka R.M."/>
            <person name="Blanchette R.A."/>
            <person name="Kersten P."/>
            <person name="Martinez A.T."/>
            <person name="Vicuna R."/>
            <person name="Cullen D."/>
        </authorList>
    </citation>
    <scope>NUCLEOTIDE SEQUENCE [LARGE SCALE GENOMIC DNA]</scope>
    <source>
        <strain evidence="4 5">B</strain>
    </source>
</reference>
<dbReference type="HOGENOM" id="CLU_041572_0_0_1"/>
<accession>M2QP17</accession>
<dbReference type="EMBL" id="KB445794">
    <property type="protein sequence ID" value="EMD38803.1"/>
    <property type="molecule type" value="Genomic_DNA"/>
</dbReference>
<evidence type="ECO:0000313" key="4">
    <source>
        <dbReference type="EMBL" id="EMD38803.1"/>
    </source>
</evidence>
<keyword evidence="1" id="KW-0862">Zinc</keyword>
<keyword evidence="1" id="KW-0863">Zinc-finger</keyword>
<dbReference type="Gene3D" id="3.30.60.190">
    <property type="match status" value="1"/>
</dbReference>
<evidence type="ECO:0000259" key="3">
    <source>
        <dbReference type="PROSITE" id="PS51083"/>
    </source>
</evidence>
<evidence type="ECO:0000256" key="2">
    <source>
        <dbReference type="SAM" id="MobiDB-lite"/>
    </source>
</evidence>
<feature type="region of interest" description="Disordered" evidence="2">
    <location>
        <begin position="410"/>
        <end position="448"/>
    </location>
</feature>
<dbReference type="Pfam" id="PF04438">
    <property type="entry name" value="zf-HIT"/>
    <property type="match status" value="1"/>
</dbReference>
<dbReference type="STRING" id="914234.M2QP17"/>
<feature type="domain" description="HIT-type" evidence="3">
    <location>
        <begin position="24"/>
        <end position="57"/>
    </location>
</feature>
<dbReference type="InterPro" id="IPR039646">
    <property type="entry name" value="ZNHIT2"/>
</dbReference>
<keyword evidence="1" id="KW-0479">Metal-binding</keyword>
<name>M2QP17_CERS8</name>
<organism evidence="4 5">
    <name type="scientific">Ceriporiopsis subvermispora (strain B)</name>
    <name type="common">White-rot fungus</name>
    <name type="synonym">Gelatoporia subvermispora</name>
    <dbReference type="NCBI Taxonomy" id="914234"/>
    <lineage>
        <taxon>Eukaryota</taxon>
        <taxon>Fungi</taxon>
        <taxon>Dikarya</taxon>
        <taxon>Basidiomycota</taxon>
        <taxon>Agaricomycotina</taxon>
        <taxon>Agaricomycetes</taxon>
        <taxon>Polyporales</taxon>
        <taxon>Gelatoporiaceae</taxon>
        <taxon>Gelatoporia</taxon>
    </lineage>
</organism>
<dbReference type="InterPro" id="IPR007529">
    <property type="entry name" value="Znf_HIT"/>
</dbReference>
<evidence type="ECO:0000313" key="5">
    <source>
        <dbReference type="Proteomes" id="UP000016930"/>
    </source>
</evidence>
<gene>
    <name evidence="4" type="ORF">CERSUDRAFT_92834</name>
</gene>
<sequence length="448" mass="48468">MSTDPSPSITTHVQESEPIASVPCSICRRQFSRYTCPRCNIPYCSLLCFRSDSHAECAEAFYRQEIETEVRSEPSKTAEERRRTLELLKRFEEDALDDPLADPAMTDEDDGEDLAERLGELDIDNASYEELWAKLTPAERDKFVRALGDPSSELARQLLTREELERARIESWWEAPESLDADADKASSTRVPKSYGKRPAMMSVPKSLTDASSTRSGPSLLYNICAVCIAYAYVTRHLAASPLEAIPRGDPEHADARHEIARLVPFLTDRKSTTIHPSLSSVVTDLWSRFPSGEINPELFALLLRDTSTLIRPSTVTVVSPSPSSSSTADLSSHPSATLLLALSDVSALFSPPPQAPPAPSPTPPPPQKPSPAAHKLVFYAAHIAGAPPAVLRMLADEAVLQAEAVLREGGASAVTGTGPSGTGVGPRDVTTTGSSASTARPKIEELE</sequence>
<feature type="region of interest" description="Disordered" evidence="2">
    <location>
        <begin position="350"/>
        <end position="373"/>
    </location>
</feature>
<keyword evidence="5" id="KW-1185">Reference proteome</keyword>
<dbReference type="PANTHER" id="PTHR15555:SF0">
    <property type="entry name" value="ZINC FINGER HIT DOMAIN-CONTAINING PROTEIN 2"/>
    <property type="match status" value="1"/>
</dbReference>
<proteinExistence type="predicted"/>
<dbReference type="PROSITE" id="PS51083">
    <property type="entry name" value="ZF_HIT"/>
    <property type="match status" value="1"/>
</dbReference>
<feature type="compositionally biased region" description="Pro residues" evidence="2">
    <location>
        <begin position="351"/>
        <end position="370"/>
    </location>
</feature>
<dbReference type="GO" id="GO:0008270">
    <property type="term" value="F:zinc ion binding"/>
    <property type="evidence" value="ECO:0007669"/>
    <property type="project" value="UniProtKB-UniRule"/>
</dbReference>
<evidence type="ECO:0000256" key="1">
    <source>
        <dbReference type="PROSITE-ProRule" id="PRU00453"/>
    </source>
</evidence>
<dbReference type="OrthoDB" id="18412at2759"/>
<dbReference type="SUPFAM" id="SSF144232">
    <property type="entry name" value="HIT/MYND zinc finger-like"/>
    <property type="match status" value="1"/>
</dbReference>